<dbReference type="SUPFAM" id="SSF54631">
    <property type="entry name" value="CBS-domain pair"/>
    <property type="match status" value="1"/>
</dbReference>
<sequence>MTLSEEIKNSNYVIFKSASLKEAMAAITYNRRGFIVVVDDDWTLFGVISDGDLRRAMLRGATEYTPVEKFTNLNPIVINNDDKATLESPDVFLKKHYGLNVIPVVDQNNNLVDVLVKDGFYKNNNSHD</sequence>
<dbReference type="EMBL" id="MHIH01000048">
    <property type="protein sequence ID" value="OGY47194.1"/>
    <property type="molecule type" value="Genomic_DNA"/>
</dbReference>
<evidence type="ECO:0000256" key="1">
    <source>
        <dbReference type="PROSITE-ProRule" id="PRU00703"/>
    </source>
</evidence>
<dbReference type="AlphaFoldDB" id="A0A1G1Y4U9"/>
<name>A0A1G1Y4U9_9BACT</name>
<protein>
    <recommendedName>
        <fullName evidence="2">CBS domain-containing protein</fullName>
    </recommendedName>
</protein>
<dbReference type="InterPro" id="IPR000644">
    <property type="entry name" value="CBS_dom"/>
</dbReference>
<dbReference type="InterPro" id="IPR050986">
    <property type="entry name" value="GutQ/KpsF_isomerases"/>
</dbReference>
<accession>A0A1G1Y4U9</accession>
<comment type="caution">
    <text evidence="3">The sequence shown here is derived from an EMBL/GenBank/DDBJ whole genome shotgun (WGS) entry which is preliminary data.</text>
</comment>
<evidence type="ECO:0000313" key="3">
    <source>
        <dbReference type="EMBL" id="OGY47194.1"/>
    </source>
</evidence>
<gene>
    <name evidence="3" type="ORF">A3J62_02395</name>
</gene>
<proteinExistence type="predicted"/>
<dbReference type="Pfam" id="PF00571">
    <property type="entry name" value="CBS"/>
    <property type="match status" value="1"/>
</dbReference>
<dbReference type="InterPro" id="IPR046342">
    <property type="entry name" value="CBS_dom_sf"/>
</dbReference>
<feature type="domain" description="CBS" evidence="2">
    <location>
        <begin position="7"/>
        <end position="63"/>
    </location>
</feature>
<evidence type="ECO:0000259" key="2">
    <source>
        <dbReference type="PROSITE" id="PS51371"/>
    </source>
</evidence>
<dbReference type="PANTHER" id="PTHR42745:SF1">
    <property type="entry name" value="ARABINOSE 5-PHOSPHATE ISOMERASE KDSD"/>
    <property type="match status" value="1"/>
</dbReference>
<dbReference type="PROSITE" id="PS51371">
    <property type="entry name" value="CBS"/>
    <property type="match status" value="1"/>
</dbReference>
<reference evidence="3 4" key="1">
    <citation type="journal article" date="2016" name="Nat. Commun.">
        <title>Thousands of microbial genomes shed light on interconnected biogeochemical processes in an aquifer system.</title>
        <authorList>
            <person name="Anantharaman K."/>
            <person name="Brown C.T."/>
            <person name="Hug L.A."/>
            <person name="Sharon I."/>
            <person name="Castelle C.J."/>
            <person name="Probst A.J."/>
            <person name="Thomas B.C."/>
            <person name="Singh A."/>
            <person name="Wilkins M.J."/>
            <person name="Karaoz U."/>
            <person name="Brodie E.L."/>
            <person name="Williams K.H."/>
            <person name="Hubbard S.S."/>
            <person name="Banfield J.F."/>
        </authorList>
    </citation>
    <scope>NUCLEOTIDE SEQUENCE [LARGE SCALE GENOMIC DNA]</scope>
</reference>
<evidence type="ECO:0000313" key="4">
    <source>
        <dbReference type="Proteomes" id="UP000178747"/>
    </source>
</evidence>
<dbReference type="Proteomes" id="UP000178747">
    <property type="component" value="Unassembled WGS sequence"/>
</dbReference>
<dbReference type="Gene3D" id="3.10.580.10">
    <property type="entry name" value="CBS-domain"/>
    <property type="match status" value="1"/>
</dbReference>
<keyword evidence="1" id="KW-0129">CBS domain</keyword>
<dbReference type="PANTHER" id="PTHR42745">
    <property type="match status" value="1"/>
</dbReference>
<organism evidence="3 4">
    <name type="scientific">Candidatus Buchananbacteria bacterium RIFCSPHIGHO2_02_FULL_38_8</name>
    <dbReference type="NCBI Taxonomy" id="1797538"/>
    <lineage>
        <taxon>Bacteria</taxon>
        <taxon>Candidatus Buchananiibacteriota</taxon>
    </lineage>
</organism>